<organism evidence="2 3">
    <name type="scientific">Streptomyces cyaneochromogenes</name>
    <dbReference type="NCBI Taxonomy" id="2496836"/>
    <lineage>
        <taxon>Bacteria</taxon>
        <taxon>Bacillati</taxon>
        <taxon>Actinomycetota</taxon>
        <taxon>Actinomycetes</taxon>
        <taxon>Kitasatosporales</taxon>
        <taxon>Streptomycetaceae</taxon>
        <taxon>Streptomyces</taxon>
    </lineage>
</organism>
<dbReference type="EMBL" id="CP034539">
    <property type="protein sequence ID" value="AZQ36821.1"/>
    <property type="molecule type" value="Genomic_DNA"/>
</dbReference>
<dbReference type="Proteomes" id="UP000280298">
    <property type="component" value="Chromosome"/>
</dbReference>
<dbReference type="KEGG" id="scya:EJ357_28020"/>
<keyword evidence="1" id="KW-1133">Transmembrane helix</keyword>
<evidence type="ECO:0000313" key="3">
    <source>
        <dbReference type="Proteomes" id="UP000280298"/>
    </source>
</evidence>
<keyword evidence="1" id="KW-0812">Transmembrane</keyword>
<dbReference type="RefSeq" id="WP_126394305.1">
    <property type="nucleotide sequence ID" value="NZ_CP034539.1"/>
</dbReference>
<keyword evidence="1" id="KW-0472">Membrane</keyword>
<sequence>MKFKTRLRSSFAVKSSPFLLGLVLFYYLGDAGPPPQNYGHAPTVVSFPLFYLCAFAYAAASALAAWESGSIRKFGVWHWAPQRSRYRIAAESLMPVVLVSWSMLVLPVSLALVETSTLPTLASLGPLFEAMVLCVAHAVIGFAVGLYLPRSVSAPVLAVTTWIVIAFTISLDPPWLRQISGLCFEYLMFGEALTFSALWPPILLAGGVALAVAVLWMKNRFVAIPVALAILLTGVVVSYNEVKDRGYFPPMATGVTELSCAQSPGGTEVCMPKVTASALPRVARTSQSVLADLRSAGVERSPRLITDSLADGRYLRPSTDRVWRIPLTRAAAQNGERFQIVIAAVGFTCARPDPVLRRAVLEWVAGVTHTEREWQQAKARVEQERSSADAAATSMVQGVHRKTKAQQAKWFEESVHASCRRDG</sequence>
<name>A0A3Q9EVS3_9ACTN</name>
<feature type="transmembrane region" description="Helical" evidence="1">
    <location>
        <begin position="156"/>
        <end position="176"/>
    </location>
</feature>
<evidence type="ECO:0000313" key="2">
    <source>
        <dbReference type="EMBL" id="AZQ36821.1"/>
    </source>
</evidence>
<reference evidence="2 3" key="1">
    <citation type="journal article" date="2019" name="Int. J. Syst. Evol. Microbiol.">
        <title>Streptomyces cyaneochromogenes sp. nov., a blue pigment-producing actinomycete from manganese-contaminated soil.</title>
        <authorList>
            <person name="Tang X."/>
            <person name="Zhao J."/>
            <person name="Li K."/>
            <person name="Chen Z."/>
            <person name="Sun Y."/>
            <person name="Gao J."/>
        </authorList>
    </citation>
    <scope>NUCLEOTIDE SEQUENCE [LARGE SCALE GENOMIC DNA]</scope>
    <source>
        <strain evidence="2 3">MK-45</strain>
    </source>
</reference>
<keyword evidence="3" id="KW-1185">Reference proteome</keyword>
<gene>
    <name evidence="2" type="ORF">EJ357_28020</name>
</gene>
<feature type="transmembrane region" description="Helical" evidence="1">
    <location>
        <begin position="221"/>
        <end position="239"/>
    </location>
</feature>
<dbReference type="OrthoDB" id="4280966at2"/>
<feature type="transmembrane region" description="Helical" evidence="1">
    <location>
        <begin position="130"/>
        <end position="149"/>
    </location>
</feature>
<feature type="transmembrane region" description="Helical" evidence="1">
    <location>
        <begin position="49"/>
        <end position="67"/>
    </location>
</feature>
<feature type="transmembrane region" description="Helical" evidence="1">
    <location>
        <begin position="12"/>
        <end position="29"/>
    </location>
</feature>
<evidence type="ECO:0000256" key="1">
    <source>
        <dbReference type="SAM" id="Phobius"/>
    </source>
</evidence>
<proteinExistence type="predicted"/>
<protein>
    <submittedName>
        <fullName evidence="2">Uncharacterized protein</fullName>
    </submittedName>
</protein>
<dbReference type="AlphaFoldDB" id="A0A3Q9EVS3"/>
<feature type="transmembrane region" description="Helical" evidence="1">
    <location>
        <begin position="196"/>
        <end position="216"/>
    </location>
</feature>
<feature type="transmembrane region" description="Helical" evidence="1">
    <location>
        <begin position="88"/>
        <end position="110"/>
    </location>
</feature>
<accession>A0A3Q9EVS3</accession>